<dbReference type="AlphaFoldDB" id="N1PJ90"/>
<feature type="compositionally biased region" description="Low complexity" evidence="1">
    <location>
        <begin position="240"/>
        <end position="254"/>
    </location>
</feature>
<feature type="compositionally biased region" description="Polar residues" evidence="1">
    <location>
        <begin position="224"/>
        <end position="235"/>
    </location>
</feature>
<dbReference type="EMBL" id="KB446541">
    <property type="protein sequence ID" value="EME42169.1"/>
    <property type="molecule type" value="Genomic_DNA"/>
</dbReference>
<evidence type="ECO:0000313" key="3">
    <source>
        <dbReference type="Proteomes" id="UP000016933"/>
    </source>
</evidence>
<proteinExistence type="predicted"/>
<dbReference type="HOGENOM" id="CLU_047452_0_0_1"/>
<dbReference type="OMA" id="FDYQGWK"/>
<dbReference type="eggNOG" id="ENOG502SSVD">
    <property type="taxonomic scope" value="Eukaryota"/>
</dbReference>
<dbReference type="STRING" id="675120.N1PJ90"/>
<evidence type="ECO:0000256" key="1">
    <source>
        <dbReference type="SAM" id="MobiDB-lite"/>
    </source>
</evidence>
<sequence>MPRQLTISPIPFKSSYLSIPPTPFSPLLPISPPPREQNFSKHRNDNAKLRATAQLQPPPPEPLHWLWQCHRCNRVYHLGVTRRCLDDGHFFCAGTTVVKRSKKDGYKKTIRHRACASEFDYQGWKAWGNWRRQLQEQADAANALMNAEAALMEAIAVPTVPDDGKWFSGVWSRKLETTGYLTTPNLVMGRFWEKEPEPKPKKDCWGTCDYPSECRWGKQFGVQDDSNPPSTTTSARSKKITTIPSSPSAPSASTETKENISTVEPPPASGSTTFDDILLMLSDSASANYLEPLAPQKKCSAARDLTPTEEKTTLPSMMDLLESSKRRKRKSMSGSPLVPSPLRADPVEEERPSLSRPVSDGEPEKEEAEV</sequence>
<keyword evidence="3" id="KW-1185">Reference proteome</keyword>
<name>N1PJ90_DOTSN</name>
<feature type="compositionally biased region" description="Acidic residues" evidence="1">
    <location>
        <begin position="361"/>
        <end position="370"/>
    </location>
</feature>
<organism evidence="2 3">
    <name type="scientific">Dothistroma septosporum (strain NZE10 / CBS 128990)</name>
    <name type="common">Red band needle blight fungus</name>
    <name type="synonym">Mycosphaerella pini</name>
    <dbReference type="NCBI Taxonomy" id="675120"/>
    <lineage>
        <taxon>Eukaryota</taxon>
        <taxon>Fungi</taxon>
        <taxon>Dikarya</taxon>
        <taxon>Ascomycota</taxon>
        <taxon>Pezizomycotina</taxon>
        <taxon>Dothideomycetes</taxon>
        <taxon>Dothideomycetidae</taxon>
        <taxon>Mycosphaerellales</taxon>
        <taxon>Mycosphaerellaceae</taxon>
        <taxon>Dothistroma</taxon>
    </lineage>
</organism>
<reference evidence="3" key="1">
    <citation type="journal article" date="2012" name="PLoS Genet.">
        <title>The genomes of the fungal plant pathogens Cladosporium fulvum and Dothistroma septosporum reveal adaptation to different hosts and lifestyles but also signatures of common ancestry.</title>
        <authorList>
            <person name="de Wit P.J.G.M."/>
            <person name="van der Burgt A."/>
            <person name="Oekmen B."/>
            <person name="Stergiopoulos I."/>
            <person name="Abd-Elsalam K.A."/>
            <person name="Aerts A.L."/>
            <person name="Bahkali A.H."/>
            <person name="Beenen H.G."/>
            <person name="Chettri P."/>
            <person name="Cox M.P."/>
            <person name="Datema E."/>
            <person name="de Vries R.P."/>
            <person name="Dhillon B."/>
            <person name="Ganley A.R."/>
            <person name="Griffiths S.A."/>
            <person name="Guo Y."/>
            <person name="Hamelin R.C."/>
            <person name="Henrissat B."/>
            <person name="Kabir M.S."/>
            <person name="Jashni M.K."/>
            <person name="Kema G."/>
            <person name="Klaubauf S."/>
            <person name="Lapidus A."/>
            <person name="Levasseur A."/>
            <person name="Lindquist E."/>
            <person name="Mehrabi R."/>
            <person name="Ohm R.A."/>
            <person name="Owen T.J."/>
            <person name="Salamov A."/>
            <person name="Schwelm A."/>
            <person name="Schijlen E."/>
            <person name="Sun H."/>
            <person name="van den Burg H.A."/>
            <person name="van Ham R.C.H.J."/>
            <person name="Zhang S."/>
            <person name="Goodwin S.B."/>
            <person name="Grigoriev I.V."/>
            <person name="Collemare J."/>
            <person name="Bradshaw R.E."/>
        </authorList>
    </citation>
    <scope>NUCLEOTIDE SEQUENCE [LARGE SCALE GENOMIC DNA]</scope>
    <source>
        <strain evidence="3">NZE10 / CBS 128990</strain>
    </source>
</reference>
<reference evidence="2 3" key="2">
    <citation type="journal article" date="2012" name="PLoS Pathog.">
        <title>Diverse lifestyles and strategies of plant pathogenesis encoded in the genomes of eighteen Dothideomycetes fungi.</title>
        <authorList>
            <person name="Ohm R.A."/>
            <person name="Feau N."/>
            <person name="Henrissat B."/>
            <person name="Schoch C.L."/>
            <person name="Horwitz B.A."/>
            <person name="Barry K.W."/>
            <person name="Condon B.J."/>
            <person name="Copeland A.C."/>
            <person name="Dhillon B."/>
            <person name="Glaser F."/>
            <person name="Hesse C.N."/>
            <person name="Kosti I."/>
            <person name="LaButti K."/>
            <person name="Lindquist E.A."/>
            <person name="Lucas S."/>
            <person name="Salamov A.A."/>
            <person name="Bradshaw R.E."/>
            <person name="Ciuffetti L."/>
            <person name="Hamelin R.C."/>
            <person name="Kema G.H.J."/>
            <person name="Lawrence C."/>
            <person name="Scott J.A."/>
            <person name="Spatafora J.W."/>
            <person name="Turgeon B.G."/>
            <person name="de Wit P.J.G.M."/>
            <person name="Zhong S."/>
            <person name="Goodwin S.B."/>
            <person name="Grigoriev I.V."/>
        </authorList>
    </citation>
    <scope>NUCLEOTIDE SEQUENCE [LARGE SCALE GENOMIC DNA]</scope>
    <source>
        <strain evidence="3">NZE10 / CBS 128990</strain>
    </source>
</reference>
<protein>
    <submittedName>
        <fullName evidence="2">Uncharacterized protein</fullName>
    </submittedName>
</protein>
<accession>N1PJ90</accession>
<evidence type="ECO:0000313" key="2">
    <source>
        <dbReference type="EMBL" id="EME42169.1"/>
    </source>
</evidence>
<dbReference type="Proteomes" id="UP000016933">
    <property type="component" value="Unassembled WGS sequence"/>
</dbReference>
<feature type="region of interest" description="Disordered" evidence="1">
    <location>
        <begin position="300"/>
        <end position="370"/>
    </location>
</feature>
<dbReference type="OrthoDB" id="5396104at2759"/>
<gene>
    <name evidence="2" type="ORF">DOTSEDRAFT_36094</name>
</gene>
<feature type="region of interest" description="Disordered" evidence="1">
    <location>
        <begin position="219"/>
        <end position="271"/>
    </location>
</feature>